<evidence type="ECO:0000313" key="7">
    <source>
        <dbReference type="EMBL" id="UGS33676.1"/>
    </source>
</evidence>
<dbReference type="PANTHER" id="PTHR42789">
    <property type="entry name" value="D-ISOMER SPECIFIC 2-HYDROXYACID DEHYDROGENASE FAMILY PROTEIN (AFU_ORTHOLOGUE AFUA_6G10090)"/>
    <property type="match status" value="1"/>
</dbReference>
<name>A0A9E7BW22_9ACTN</name>
<keyword evidence="8" id="KW-1185">Reference proteome</keyword>
<sequence length="359" mass="38242">MITPAGKRVLVPTVLFGTSERIFEDAGLELVYVFDVEQRERVMGGSPEQQDGYRAQIERVLEERLADVHVLSAIGVASQLPVTASLLDRAPNLEVVFCPSAGVDVIDVDAATDHGVAVVNAAGNNYPAVAEHAVALMLALSRRVAVVDRPAHRDKRVWTSQETGGWPGLLRAKTLGLIAFGYTAREVARICIDGFGMQVLVFDPYADPVEVERLGARLVDDLGEVAAGADVLSVHAPLTAETRHVVDADLLAAMKPAAVLINTSRGGTVDTDALVRALRGGQLAGAGLDVTDPEPLPAGHPLFDLDNVILTPHVAGAAPETFERAGAMAATDTVRALQGKRPRRLVNPDVWDRFAERLA</sequence>
<dbReference type="InterPro" id="IPR036291">
    <property type="entry name" value="NAD(P)-bd_dom_sf"/>
</dbReference>
<dbReference type="SUPFAM" id="SSF52283">
    <property type="entry name" value="Formate/glycerate dehydrogenase catalytic domain-like"/>
    <property type="match status" value="1"/>
</dbReference>
<dbReference type="RefSeq" id="WP_259313373.1">
    <property type="nucleotide sequence ID" value="NZ_CP087164.1"/>
</dbReference>
<reference evidence="7" key="1">
    <citation type="journal article" date="2022" name="Int. J. Syst. Evol. Microbiol.">
        <title>Pseudomonas aegrilactucae sp. nov. and Pseudomonas morbosilactucae sp. nov., pathogens causing bacterial rot of lettuce in Japan.</title>
        <authorList>
            <person name="Sawada H."/>
            <person name="Fujikawa T."/>
            <person name="Satou M."/>
        </authorList>
    </citation>
    <scope>NUCLEOTIDE SEQUENCE</scope>
    <source>
        <strain evidence="7">0166_1</strain>
    </source>
</reference>
<dbReference type="SUPFAM" id="SSF51735">
    <property type="entry name" value="NAD(P)-binding Rossmann-fold domains"/>
    <property type="match status" value="1"/>
</dbReference>
<evidence type="ECO:0000259" key="6">
    <source>
        <dbReference type="Pfam" id="PF02826"/>
    </source>
</evidence>
<dbReference type="InterPro" id="IPR006140">
    <property type="entry name" value="D-isomer_DH_NAD-bd"/>
</dbReference>
<dbReference type="Pfam" id="PF02826">
    <property type="entry name" value="2-Hacid_dh_C"/>
    <property type="match status" value="1"/>
</dbReference>
<keyword evidence="2 4" id="KW-0560">Oxidoreductase</keyword>
<keyword evidence="3" id="KW-0520">NAD</keyword>
<dbReference type="GO" id="GO:0051287">
    <property type="term" value="F:NAD binding"/>
    <property type="evidence" value="ECO:0007669"/>
    <property type="project" value="InterPro"/>
</dbReference>
<evidence type="ECO:0000256" key="2">
    <source>
        <dbReference type="ARBA" id="ARBA00023002"/>
    </source>
</evidence>
<evidence type="ECO:0000313" key="8">
    <source>
        <dbReference type="Proteomes" id="UP001162834"/>
    </source>
</evidence>
<dbReference type="GO" id="GO:0016618">
    <property type="term" value="F:hydroxypyruvate reductase [NAD(P)H] activity"/>
    <property type="evidence" value="ECO:0007669"/>
    <property type="project" value="UniProtKB-EC"/>
</dbReference>
<protein>
    <submittedName>
        <fullName evidence="7">Glyoxylate/hydroxypyruvate reductase B</fullName>
        <ecNumber evidence="7">1.1.1.81</ecNumber>
    </submittedName>
</protein>
<comment type="similarity">
    <text evidence="1 4">Belongs to the D-isomer specific 2-hydroxyacid dehydrogenase family.</text>
</comment>
<organism evidence="7 8">
    <name type="scientific">Capillimicrobium parvum</name>
    <dbReference type="NCBI Taxonomy" id="2884022"/>
    <lineage>
        <taxon>Bacteria</taxon>
        <taxon>Bacillati</taxon>
        <taxon>Actinomycetota</taxon>
        <taxon>Thermoleophilia</taxon>
        <taxon>Solirubrobacterales</taxon>
        <taxon>Capillimicrobiaceae</taxon>
        <taxon>Capillimicrobium</taxon>
    </lineage>
</organism>
<evidence type="ECO:0000259" key="5">
    <source>
        <dbReference type="Pfam" id="PF00389"/>
    </source>
</evidence>
<accession>A0A9E7BW22</accession>
<dbReference type="AlphaFoldDB" id="A0A9E7BW22"/>
<dbReference type="InterPro" id="IPR050857">
    <property type="entry name" value="D-2-hydroxyacid_DH"/>
</dbReference>
<dbReference type="Gene3D" id="3.40.50.720">
    <property type="entry name" value="NAD(P)-binding Rossmann-like Domain"/>
    <property type="match status" value="2"/>
</dbReference>
<dbReference type="EC" id="1.1.1.81" evidence="7"/>
<dbReference type="EMBL" id="CP087164">
    <property type="protein sequence ID" value="UGS33676.1"/>
    <property type="molecule type" value="Genomic_DNA"/>
</dbReference>
<evidence type="ECO:0000256" key="3">
    <source>
        <dbReference type="ARBA" id="ARBA00023027"/>
    </source>
</evidence>
<gene>
    <name evidence="7" type="primary">ghrB_1</name>
    <name evidence="7" type="ORF">DSM104329_00041</name>
</gene>
<dbReference type="InterPro" id="IPR006139">
    <property type="entry name" value="D-isomer_2_OHA_DH_cat_dom"/>
</dbReference>
<dbReference type="FunFam" id="3.40.50.720:FF:000203">
    <property type="entry name" value="D-3-phosphoglycerate dehydrogenase (SerA)"/>
    <property type="match status" value="1"/>
</dbReference>
<dbReference type="KEGG" id="sbae:DSM104329_00041"/>
<proteinExistence type="inferred from homology"/>
<evidence type="ECO:0000256" key="1">
    <source>
        <dbReference type="ARBA" id="ARBA00005854"/>
    </source>
</evidence>
<dbReference type="Pfam" id="PF00389">
    <property type="entry name" value="2-Hacid_dh"/>
    <property type="match status" value="1"/>
</dbReference>
<dbReference type="PANTHER" id="PTHR42789:SF1">
    <property type="entry name" value="D-ISOMER SPECIFIC 2-HYDROXYACID DEHYDROGENASE FAMILY PROTEIN (AFU_ORTHOLOGUE AFUA_6G10090)"/>
    <property type="match status" value="1"/>
</dbReference>
<evidence type="ECO:0000256" key="4">
    <source>
        <dbReference type="RuleBase" id="RU003719"/>
    </source>
</evidence>
<dbReference type="Proteomes" id="UP001162834">
    <property type="component" value="Chromosome"/>
</dbReference>
<feature type="domain" description="D-isomer specific 2-hydroxyacid dehydrogenase NAD-binding" evidence="6">
    <location>
        <begin position="134"/>
        <end position="315"/>
    </location>
</feature>
<feature type="domain" description="D-isomer specific 2-hydroxyacid dehydrogenase catalytic" evidence="5">
    <location>
        <begin position="58"/>
        <end position="347"/>
    </location>
</feature>